<feature type="region of interest" description="Disordered" evidence="1">
    <location>
        <begin position="1"/>
        <end position="38"/>
    </location>
</feature>
<organism evidence="2 3">
    <name type="scientific">Planctomyces bekefii</name>
    <dbReference type="NCBI Taxonomy" id="1653850"/>
    <lineage>
        <taxon>Bacteria</taxon>
        <taxon>Pseudomonadati</taxon>
        <taxon>Planctomycetota</taxon>
        <taxon>Planctomycetia</taxon>
        <taxon>Planctomycetales</taxon>
        <taxon>Planctomycetaceae</taxon>
        <taxon>Planctomyces</taxon>
    </lineage>
</organism>
<gene>
    <name evidence="2" type="ORF">E3A20_07660</name>
</gene>
<dbReference type="EMBL" id="SRHE01000108">
    <property type="protein sequence ID" value="TWW10141.1"/>
    <property type="molecule type" value="Genomic_DNA"/>
</dbReference>
<feature type="compositionally biased region" description="Basic and acidic residues" evidence="1">
    <location>
        <begin position="1"/>
        <end position="21"/>
    </location>
</feature>
<reference evidence="2 3" key="2">
    <citation type="submission" date="2019-08" db="EMBL/GenBank/DDBJ databases">
        <authorList>
            <person name="Henke P."/>
        </authorList>
    </citation>
    <scope>NUCLEOTIDE SEQUENCE [LARGE SCALE GENOMIC DNA]</scope>
    <source>
        <strain evidence="2">Phe10_nw2017</strain>
    </source>
</reference>
<dbReference type="AlphaFoldDB" id="A0A5C6MBC6"/>
<evidence type="ECO:0000256" key="1">
    <source>
        <dbReference type="SAM" id="MobiDB-lite"/>
    </source>
</evidence>
<protein>
    <submittedName>
        <fullName evidence="2">Uncharacterized protein</fullName>
    </submittedName>
</protein>
<comment type="caution">
    <text evidence="2">The sequence shown here is derived from an EMBL/GenBank/DDBJ whole genome shotgun (WGS) entry which is preliminary data.</text>
</comment>
<sequence length="63" mass="6553">MITGHESDARATGGEIRDAGHHATAGVRPMPAATQAPAVDKVSQKIQLLRLVSLEAVQNLLGP</sequence>
<dbReference type="Proteomes" id="UP000321083">
    <property type="component" value="Unassembled WGS sequence"/>
</dbReference>
<name>A0A5C6MBC6_9PLAN</name>
<accession>A0A5C6MBC6</accession>
<proteinExistence type="predicted"/>
<evidence type="ECO:0000313" key="2">
    <source>
        <dbReference type="EMBL" id="TWW10141.1"/>
    </source>
</evidence>
<keyword evidence="3" id="KW-1185">Reference proteome</keyword>
<evidence type="ECO:0000313" key="3">
    <source>
        <dbReference type="Proteomes" id="UP000321083"/>
    </source>
</evidence>
<reference evidence="2 3" key="1">
    <citation type="submission" date="2019-08" db="EMBL/GenBank/DDBJ databases">
        <title>100 year-old enigma solved: identification of Planctomyces bekefii, the type genus and species of the phylum Planctomycetes.</title>
        <authorList>
            <person name="Svetlana D.N."/>
            <person name="Overmann J."/>
        </authorList>
    </citation>
    <scope>NUCLEOTIDE SEQUENCE [LARGE SCALE GENOMIC DNA]</scope>
    <source>
        <strain evidence="2">Phe10_nw2017</strain>
    </source>
</reference>